<organism evidence="2 3">
    <name type="scientific">Maribellus luteus</name>
    <dbReference type="NCBI Taxonomy" id="2305463"/>
    <lineage>
        <taxon>Bacteria</taxon>
        <taxon>Pseudomonadati</taxon>
        <taxon>Bacteroidota</taxon>
        <taxon>Bacteroidia</taxon>
        <taxon>Marinilabiliales</taxon>
        <taxon>Prolixibacteraceae</taxon>
        <taxon>Maribellus</taxon>
    </lineage>
</organism>
<dbReference type="Proteomes" id="UP000265926">
    <property type="component" value="Unassembled WGS sequence"/>
</dbReference>
<dbReference type="InterPro" id="IPR038179">
    <property type="entry name" value="NigD-like_N_sf"/>
</dbReference>
<evidence type="ECO:0000259" key="1">
    <source>
        <dbReference type="Pfam" id="PF17415"/>
    </source>
</evidence>
<feature type="domain" description="NigD-like C-terminal" evidence="1">
    <location>
        <begin position="111"/>
        <end position="216"/>
    </location>
</feature>
<protein>
    <recommendedName>
        <fullName evidence="1">NigD-like C-terminal domain-containing protein</fullName>
    </recommendedName>
</protein>
<dbReference type="Gene3D" id="2.40.50.500">
    <property type="entry name" value="NigD-like N-terminal OB domain"/>
    <property type="match status" value="1"/>
</dbReference>
<evidence type="ECO:0000313" key="3">
    <source>
        <dbReference type="Proteomes" id="UP000265926"/>
    </source>
</evidence>
<sequence>MKKVVFGLLIAMSFTLVSCLDDDDGYSLGNYWIGFGILQEEDGTSVFAMDDDTKLKPIGWDHHSGWNDDFTPGSRVWINYTVLGDDKDEDGKISTYFVRVNEVRKILKKGILDLTPENADSIGNDPIIVQDVWMTDSLLNFQLKYWGYHKVHFLNLVNNPDNTSSEEGTVKLELRHNANGDAESYPYSAFVSFSLNQLRVEGMDSIKVEITSTDYEDVDHTYKKVFNYSDLELP</sequence>
<dbReference type="EMBL" id="QWGR01000006">
    <property type="protein sequence ID" value="RIJ47855.1"/>
    <property type="molecule type" value="Genomic_DNA"/>
</dbReference>
<reference evidence="2 3" key="1">
    <citation type="submission" date="2018-08" db="EMBL/GenBank/DDBJ databases">
        <title>Pallidiluteibacterium maritimus gen. nov., sp. nov., isolated from coastal sediment.</title>
        <authorList>
            <person name="Zhou L.Y."/>
        </authorList>
    </citation>
    <scope>NUCLEOTIDE SEQUENCE [LARGE SCALE GENOMIC DNA]</scope>
    <source>
        <strain evidence="2 3">XSD2</strain>
    </source>
</reference>
<dbReference type="PROSITE" id="PS51257">
    <property type="entry name" value="PROKAR_LIPOPROTEIN"/>
    <property type="match status" value="1"/>
</dbReference>
<evidence type="ECO:0000313" key="2">
    <source>
        <dbReference type="EMBL" id="RIJ47855.1"/>
    </source>
</evidence>
<proteinExistence type="predicted"/>
<comment type="caution">
    <text evidence="2">The sequence shown here is derived from an EMBL/GenBank/DDBJ whole genome shotgun (WGS) entry which is preliminary data.</text>
</comment>
<dbReference type="InterPro" id="IPR038143">
    <property type="entry name" value="NigD-like_C_dom_sf"/>
</dbReference>
<dbReference type="AlphaFoldDB" id="A0A399SZQ1"/>
<gene>
    <name evidence="2" type="ORF">D1614_12040</name>
</gene>
<dbReference type="OrthoDB" id="1097285at2"/>
<name>A0A399SZQ1_9BACT</name>
<dbReference type="RefSeq" id="WP_119438199.1">
    <property type="nucleotide sequence ID" value="NZ_QWGR01000006.1"/>
</dbReference>
<dbReference type="Pfam" id="PF17415">
    <property type="entry name" value="NigD_C"/>
    <property type="match status" value="1"/>
</dbReference>
<dbReference type="Gene3D" id="2.60.40.2370">
    <property type="entry name" value="NigD-like, C-terminal beta sandwich domain"/>
    <property type="match status" value="1"/>
</dbReference>
<dbReference type="InterPro" id="IPR035376">
    <property type="entry name" value="NigD_C"/>
</dbReference>
<accession>A0A399SZQ1</accession>
<keyword evidence="3" id="KW-1185">Reference proteome</keyword>